<feature type="domain" description="DUF1206" evidence="2">
    <location>
        <begin position="15"/>
        <end position="81"/>
    </location>
</feature>
<keyword evidence="1" id="KW-0472">Membrane</keyword>
<protein>
    <recommendedName>
        <fullName evidence="2">DUF1206 domain-containing protein</fullName>
    </recommendedName>
</protein>
<feature type="domain" description="DUF1206" evidence="2">
    <location>
        <begin position="97"/>
        <end position="167"/>
    </location>
</feature>
<feature type="transmembrane region" description="Helical" evidence="1">
    <location>
        <begin position="51"/>
        <end position="74"/>
    </location>
</feature>
<sequence>MTHHANTALEWLMRAGYGARGMVYLIVGGLAFFAALNGGEAEGTSGALNFLIRQPFGAVLLAITAAGLFAYTLWRLVDGIMDLENEGDDAEGYANRAGQIMSGLTHAALGVSAILILMKGAQASGNDSSAENWSASLMQHPGGRLVVITAGITTLSVAIYLFVKSWKAAHRKDIVRKEMAEKLEPVVRFGLAAHGFVLLIVGGLILTAGITANPEHAAGLGEALRILETQTFGRILLALAGAGLAGFAVYCFVMARYRIVPKLSGDAL</sequence>
<gene>
    <name evidence="3" type="ORF">MGWOODY_Hyp2058</name>
</gene>
<evidence type="ECO:0000256" key="1">
    <source>
        <dbReference type="SAM" id="Phobius"/>
    </source>
</evidence>
<proteinExistence type="predicted"/>
<feature type="transmembrane region" description="Helical" evidence="1">
    <location>
        <begin position="186"/>
        <end position="212"/>
    </location>
</feature>
<dbReference type="Pfam" id="PF06724">
    <property type="entry name" value="DUF1206"/>
    <property type="match status" value="3"/>
</dbReference>
<feature type="domain" description="DUF1206" evidence="2">
    <location>
        <begin position="189"/>
        <end position="258"/>
    </location>
</feature>
<reference evidence="3" key="1">
    <citation type="submission" date="2015-10" db="EMBL/GenBank/DDBJ databases">
        <authorList>
            <person name="Gilbert D.G."/>
        </authorList>
    </citation>
    <scope>NUCLEOTIDE SEQUENCE</scope>
</reference>
<dbReference type="EMBL" id="CZQD01000019">
    <property type="protein sequence ID" value="CUS56265.1"/>
    <property type="molecule type" value="Genomic_DNA"/>
</dbReference>
<name>A0A160TXI9_9ZZZZ</name>
<dbReference type="InterPro" id="IPR009597">
    <property type="entry name" value="DUF1206"/>
</dbReference>
<feature type="transmembrane region" description="Helical" evidence="1">
    <location>
        <begin position="142"/>
        <end position="163"/>
    </location>
</feature>
<keyword evidence="1" id="KW-1133">Transmembrane helix</keyword>
<feature type="transmembrane region" description="Helical" evidence="1">
    <location>
        <begin position="21"/>
        <end position="39"/>
    </location>
</feature>
<feature type="transmembrane region" description="Helical" evidence="1">
    <location>
        <begin position="232"/>
        <end position="253"/>
    </location>
</feature>
<dbReference type="AlphaFoldDB" id="A0A160TXI9"/>
<feature type="transmembrane region" description="Helical" evidence="1">
    <location>
        <begin position="103"/>
        <end position="122"/>
    </location>
</feature>
<keyword evidence="1" id="KW-0812">Transmembrane</keyword>
<accession>A0A160TXI9</accession>
<evidence type="ECO:0000259" key="2">
    <source>
        <dbReference type="Pfam" id="PF06724"/>
    </source>
</evidence>
<evidence type="ECO:0000313" key="3">
    <source>
        <dbReference type="EMBL" id="CUS56265.1"/>
    </source>
</evidence>
<organism evidence="3">
    <name type="scientific">hydrothermal vent metagenome</name>
    <dbReference type="NCBI Taxonomy" id="652676"/>
    <lineage>
        <taxon>unclassified sequences</taxon>
        <taxon>metagenomes</taxon>
        <taxon>ecological metagenomes</taxon>
    </lineage>
</organism>